<keyword evidence="2" id="KW-0238">DNA-binding</keyword>
<dbReference type="GO" id="GO:0006950">
    <property type="term" value="P:response to stress"/>
    <property type="evidence" value="ECO:0007669"/>
    <property type="project" value="TreeGrafter"/>
</dbReference>
<dbReference type="AlphaFoldDB" id="A0A644U021"/>
<dbReference type="CDD" id="cd00090">
    <property type="entry name" value="HTH_ARSR"/>
    <property type="match status" value="1"/>
</dbReference>
<dbReference type="Gene3D" id="1.10.10.10">
    <property type="entry name" value="Winged helix-like DNA-binding domain superfamily/Winged helix DNA-binding domain"/>
    <property type="match status" value="1"/>
</dbReference>
<dbReference type="InterPro" id="IPR036390">
    <property type="entry name" value="WH_DNA-bd_sf"/>
</dbReference>
<dbReference type="SUPFAM" id="SSF46785">
    <property type="entry name" value="Winged helix' DNA-binding domain"/>
    <property type="match status" value="1"/>
</dbReference>
<dbReference type="SMART" id="SM00347">
    <property type="entry name" value="HTH_MARR"/>
    <property type="match status" value="1"/>
</dbReference>
<keyword evidence="1" id="KW-0805">Transcription regulation</keyword>
<dbReference type="PROSITE" id="PS50995">
    <property type="entry name" value="HTH_MARR_2"/>
    <property type="match status" value="1"/>
</dbReference>
<dbReference type="InterPro" id="IPR011991">
    <property type="entry name" value="ArsR-like_HTH"/>
</dbReference>
<organism evidence="5">
    <name type="scientific">bioreactor metagenome</name>
    <dbReference type="NCBI Taxonomy" id="1076179"/>
    <lineage>
        <taxon>unclassified sequences</taxon>
        <taxon>metagenomes</taxon>
        <taxon>ecological metagenomes</taxon>
    </lineage>
</organism>
<comment type="caution">
    <text evidence="5">The sequence shown here is derived from an EMBL/GenBank/DDBJ whole genome shotgun (WGS) entry which is preliminary data.</text>
</comment>
<evidence type="ECO:0000256" key="1">
    <source>
        <dbReference type="ARBA" id="ARBA00023015"/>
    </source>
</evidence>
<dbReference type="InterPro" id="IPR039422">
    <property type="entry name" value="MarR/SlyA-like"/>
</dbReference>
<dbReference type="InterPro" id="IPR000835">
    <property type="entry name" value="HTH_MarR-typ"/>
</dbReference>
<evidence type="ECO:0000313" key="5">
    <source>
        <dbReference type="EMBL" id="MPL72490.1"/>
    </source>
</evidence>
<name>A0A644U021_9ZZZZ</name>
<evidence type="ECO:0000256" key="2">
    <source>
        <dbReference type="ARBA" id="ARBA00023125"/>
    </source>
</evidence>
<dbReference type="PRINTS" id="PR00598">
    <property type="entry name" value="HTHMARR"/>
</dbReference>
<dbReference type="InterPro" id="IPR055166">
    <property type="entry name" value="Transc_reg_Sar_Rot_HTH"/>
</dbReference>
<sequence>MKKLCAIRDLLRSLTDYEHKFHNEHSICLNEGMVLCCLRDKRLSSGEIADEINLTCSNTSKLLRSVEEKGYISRVLGERDKRQMYFELTKTGMEKLEKIEHDNIQPSEPLNSMIKPLI</sequence>
<keyword evidence="3" id="KW-0804">Transcription</keyword>
<feature type="domain" description="HTH marR-type" evidence="4">
    <location>
        <begin position="1"/>
        <end position="118"/>
    </location>
</feature>
<dbReference type="GO" id="GO:0003700">
    <property type="term" value="F:DNA-binding transcription factor activity"/>
    <property type="evidence" value="ECO:0007669"/>
    <property type="project" value="InterPro"/>
</dbReference>
<dbReference type="InterPro" id="IPR036388">
    <property type="entry name" value="WH-like_DNA-bd_sf"/>
</dbReference>
<reference evidence="5" key="1">
    <citation type="submission" date="2019-08" db="EMBL/GenBank/DDBJ databases">
        <authorList>
            <person name="Kucharzyk K."/>
            <person name="Murdoch R.W."/>
            <person name="Higgins S."/>
            <person name="Loffler F."/>
        </authorList>
    </citation>
    <scope>NUCLEOTIDE SEQUENCE</scope>
</reference>
<dbReference type="Pfam" id="PF22381">
    <property type="entry name" value="Staph_reg_Sar_Rot"/>
    <property type="match status" value="1"/>
</dbReference>
<evidence type="ECO:0000259" key="4">
    <source>
        <dbReference type="PROSITE" id="PS50995"/>
    </source>
</evidence>
<proteinExistence type="predicted"/>
<gene>
    <name evidence="5" type="ORF">SDC9_18275</name>
</gene>
<evidence type="ECO:0000256" key="3">
    <source>
        <dbReference type="ARBA" id="ARBA00023163"/>
    </source>
</evidence>
<dbReference type="PANTHER" id="PTHR33164">
    <property type="entry name" value="TRANSCRIPTIONAL REGULATOR, MARR FAMILY"/>
    <property type="match status" value="1"/>
</dbReference>
<dbReference type="EMBL" id="VSSQ01000066">
    <property type="protein sequence ID" value="MPL72490.1"/>
    <property type="molecule type" value="Genomic_DNA"/>
</dbReference>
<accession>A0A644U021</accession>
<protein>
    <recommendedName>
        <fullName evidence="4">HTH marR-type domain-containing protein</fullName>
    </recommendedName>
</protein>
<dbReference type="PANTHER" id="PTHR33164:SF43">
    <property type="entry name" value="HTH-TYPE TRANSCRIPTIONAL REPRESSOR YETL"/>
    <property type="match status" value="1"/>
</dbReference>